<evidence type="ECO:0000256" key="1">
    <source>
        <dbReference type="ARBA" id="ARBA00022448"/>
    </source>
</evidence>
<dbReference type="InterPro" id="IPR009056">
    <property type="entry name" value="Cyt_c-like_dom"/>
</dbReference>
<dbReference type="Proteomes" id="UP000603602">
    <property type="component" value="Unassembled WGS sequence"/>
</dbReference>
<dbReference type="SUPFAM" id="SSF46626">
    <property type="entry name" value="Cytochrome c"/>
    <property type="match status" value="1"/>
</dbReference>
<dbReference type="PANTHER" id="PTHR33751">
    <property type="entry name" value="CBB3-TYPE CYTOCHROME C OXIDASE SUBUNIT FIXP"/>
    <property type="match status" value="1"/>
</dbReference>
<keyword evidence="3 6" id="KW-0479">Metal-binding</keyword>
<sequence length="101" mass="10436">MHKGVVATMFLVASGLSPALAAQDDAKAVGWAAGCFACHGPDGRSEGGMPTLAGQSADGIYQALVEFKSGKRTATVMDRHAKGYSNDQLRRIADVLGAAKE</sequence>
<dbReference type="InterPro" id="IPR036909">
    <property type="entry name" value="Cyt_c-like_dom_sf"/>
</dbReference>
<evidence type="ECO:0000313" key="9">
    <source>
        <dbReference type="EMBL" id="MBD8502347.1"/>
    </source>
</evidence>
<accession>A0ABR9B7U9</accession>
<dbReference type="EMBL" id="JACYTO010000001">
    <property type="protein sequence ID" value="MBD8502347.1"/>
    <property type="molecule type" value="Genomic_DNA"/>
</dbReference>
<keyword evidence="5 6" id="KW-0408">Iron</keyword>
<evidence type="ECO:0000256" key="2">
    <source>
        <dbReference type="ARBA" id="ARBA00022617"/>
    </source>
</evidence>
<keyword evidence="1" id="KW-0813">Transport</keyword>
<reference evidence="10" key="1">
    <citation type="submission" date="2023-07" db="EMBL/GenBank/DDBJ databases">
        <title>Thauera sp. CAU 1555 isolated from sand of Yaerae Beach.</title>
        <authorList>
            <person name="Kim W."/>
        </authorList>
    </citation>
    <scope>NUCLEOTIDE SEQUENCE [LARGE SCALE GENOMIC DNA]</scope>
    <source>
        <strain evidence="10">CAU 1555</strain>
    </source>
</reference>
<gene>
    <name evidence="9" type="ORF">IFO67_05585</name>
</gene>
<evidence type="ECO:0000256" key="4">
    <source>
        <dbReference type="ARBA" id="ARBA00022982"/>
    </source>
</evidence>
<feature type="domain" description="Cytochrome c" evidence="8">
    <location>
        <begin position="20"/>
        <end position="100"/>
    </location>
</feature>
<dbReference type="InterPro" id="IPR050597">
    <property type="entry name" value="Cytochrome_c_Oxidase_Subunit"/>
</dbReference>
<evidence type="ECO:0000256" key="5">
    <source>
        <dbReference type="ARBA" id="ARBA00023004"/>
    </source>
</evidence>
<evidence type="ECO:0000256" key="6">
    <source>
        <dbReference type="PROSITE-ProRule" id="PRU00433"/>
    </source>
</evidence>
<dbReference type="PROSITE" id="PS51007">
    <property type="entry name" value="CYTC"/>
    <property type="match status" value="1"/>
</dbReference>
<comment type="caution">
    <text evidence="9">The sequence shown here is derived from an EMBL/GenBank/DDBJ whole genome shotgun (WGS) entry which is preliminary data.</text>
</comment>
<evidence type="ECO:0000256" key="7">
    <source>
        <dbReference type="SAM" id="SignalP"/>
    </source>
</evidence>
<dbReference type="RefSeq" id="WP_187717136.1">
    <property type="nucleotide sequence ID" value="NZ_JACTAH010000001.1"/>
</dbReference>
<evidence type="ECO:0000259" key="8">
    <source>
        <dbReference type="PROSITE" id="PS51007"/>
    </source>
</evidence>
<keyword evidence="7" id="KW-0732">Signal</keyword>
<keyword evidence="4" id="KW-0249">Electron transport</keyword>
<protein>
    <submittedName>
        <fullName evidence="9">C-type cytochrome</fullName>
    </submittedName>
</protein>
<dbReference type="PANTHER" id="PTHR33751:SF9">
    <property type="entry name" value="CYTOCHROME C4"/>
    <property type="match status" value="1"/>
</dbReference>
<keyword evidence="2 6" id="KW-0349">Heme</keyword>
<dbReference type="Pfam" id="PF00034">
    <property type="entry name" value="Cytochrom_C"/>
    <property type="match status" value="1"/>
</dbReference>
<evidence type="ECO:0000313" key="10">
    <source>
        <dbReference type="Proteomes" id="UP000603602"/>
    </source>
</evidence>
<evidence type="ECO:0000256" key="3">
    <source>
        <dbReference type="ARBA" id="ARBA00022723"/>
    </source>
</evidence>
<dbReference type="Gene3D" id="1.10.760.10">
    <property type="entry name" value="Cytochrome c-like domain"/>
    <property type="match status" value="1"/>
</dbReference>
<organism evidence="9 10">
    <name type="scientific">Thauera sedimentorum</name>
    <dbReference type="NCBI Taxonomy" id="2767595"/>
    <lineage>
        <taxon>Bacteria</taxon>
        <taxon>Pseudomonadati</taxon>
        <taxon>Pseudomonadota</taxon>
        <taxon>Betaproteobacteria</taxon>
        <taxon>Rhodocyclales</taxon>
        <taxon>Zoogloeaceae</taxon>
        <taxon>Thauera</taxon>
    </lineage>
</organism>
<name>A0ABR9B7U9_9RHOO</name>
<feature type="signal peptide" evidence="7">
    <location>
        <begin position="1"/>
        <end position="21"/>
    </location>
</feature>
<feature type="chain" id="PRO_5046579554" evidence="7">
    <location>
        <begin position="22"/>
        <end position="101"/>
    </location>
</feature>
<keyword evidence="10" id="KW-1185">Reference proteome</keyword>
<proteinExistence type="predicted"/>